<feature type="domain" description="PEP-utilising enzyme mobile" evidence="1">
    <location>
        <begin position="459"/>
        <end position="530"/>
    </location>
</feature>
<dbReference type="Gene3D" id="3.50.30.10">
    <property type="entry name" value="Phosphohistidine domain"/>
    <property type="match status" value="1"/>
</dbReference>
<protein>
    <submittedName>
        <fullName evidence="2">PEP-utilizing protein</fullName>
    </submittedName>
</protein>
<evidence type="ECO:0000259" key="1">
    <source>
        <dbReference type="Pfam" id="PF00391"/>
    </source>
</evidence>
<dbReference type="Proteomes" id="UP000199251">
    <property type="component" value="Unassembled WGS sequence"/>
</dbReference>
<proteinExistence type="predicted"/>
<dbReference type="InterPro" id="IPR008279">
    <property type="entry name" value="PEP-util_enz_mobile_dom"/>
</dbReference>
<dbReference type="SUPFAM" id="SSF52009">
    <property type="entry name" value="Phosphohistidine domain"/>
    <property type="match status" value="1"/>
</dbReference>
<dbReference type="PANTHER" id="PTHR43615:SF1">
    <property type="entry name" value="PPDK_N DOMAIN-CONTAINING PROTEIN"/>
    <property type="match status" value="1"/>
</dbReference>
<dbReference type="AlphaFoldDB" id="A0A0E4CPG2"/>
<dbReference type="InterPro" id="IPR036637">
    <property type="entry name" value="Phosphohistidine_dom_sf"/>
</dbReference>
<dbReference type="EMBL" id="CTEE01000001">
    <property type="protein sequence ID" value="CQD17504.1"/>
    <property type="molecule type" value="Genomic_DNA"/>
</dbReference>
<reference evidence="2 3" key="1">
    <citation type="submission" date="2015-03" db="EMBL/GenBank/DDBJ databases">
        <authorList>
            <person name="Urmite Genomes"/>
        </authorList>
    </citation>
    <scope>NUCLEOTIDE SEQUENCE [LARGE SCALE GENOMIC DNA]</scope>
    <source>
        <strain evidence="2 3">CSUR P1491</strain>
    </source>
</reference>
<dbReference type="RefSeq" id="WP_090604145.1">
    <property type="nucleotide sequence ID" value="NZ_CTEE01000001.1"/>
</dbReference>
<accession>A0A0E4CPG2</accession>
<gene>
    <name evidence="2" type="ORF">BN1232_03917</name>
</gene>
<organism evidence="2 3">
    <name type="scientific">Mycobacterium lentiflavum</name>
    <dbReference type="NCBI Taxonomy" id="141349"/>
    <lineage>
        <taxon>Bacteria</taxon>
        <taxon>Bacillati</taxon>
        <taxon>Actinomycetota</taxon>
        <taxon>Actinomycetes</taxon>
        <taxon>Mycobacteriales</taxon>
        <taxon>Mycobacteriaceae</taxon>
        <taxon>Mycobacterium</taxon>
        <taxon>Mycobacterium simiae complex</taxon>
    </lineage>
</organism>
<dbReference type="Pfam" id="PF00391">
    <property type="entry name" value="PEP-utilizers"/>
    <property type="match status" value="1"/>
</dbReference>
<evidence type="ECO:0000313" key="3">
    <source>
        <dbReference type="Proteomes" id="UP000199251"/>
    </source>
</evidence>
<name>A0A0E4CPG2_MYCLN</name>
<dbReference type="GO" id="GO:0016772">
    <property type="term" value="F:transferase activity, transferring phosphorus-containing groups"/>
    <property type="evidence" value="ECO:0007669"/>
    <property type="project" value="InterPro"/>
</dbReference>
<dbReference type="OrthoDB" id="9765468at2"/>
<dbReference type="InterPro" id="IPR051549">
    <property type="entry name" value="PEP_Utilizing_Enz"/>
</dbReference>
<dbReference type="STRING" id="141349.BN1232_03917"/>
<sequence>MSNPIAPIAEQANLLHMVSSPTTFFSTGNVAEAAPGVHTPLGWSIWGGLTEQVLSQVVVALGAWPRPPDVSDVNRRFGCIFYGRYAANVNTFRAFGDRMPGTSGDAVEIQFFGAKMSQETNRPVPQRYPVVVAKMPWNLARTPRQVAAYRADNYAWWTDNVCDRSATGVAEGVALLSEGSRRYVPVMRAHCIVTLLAQACYDQLAKLCAAAGMDGRERALVSGYGGMEESAVVADVRELASGQLTDSEFVRRHGYHGRGEGDVSSRSWREDLTPIRSLAESYRKSGADPLANAASTRTSRQAAECELRERLPWSRRPLLAPMLALTRRFVLGREVGKAGFLLAMDGMRAGARAIGASLADEGVLDDAEDVFFLTLDELLADPRVERGKAIAERRALYTRYRGLDLPPTWQGNPTPLPLDHRDPSTERVDTVAGMGVSPGTAEGTVRVVHDADDDQADEFEPGDILVCRITDPSWAPLLSVAAAVVIDIGGSLSHGAIVARELGIPCVINTVDGSRRLRTGDRVTVDGDAGTVRVRP</sequence>
<evidence type="ECO:0000313" key="2">
    <source>
        <dbReference type="EMBL" id="CQD17504.1"/>
    </source>
</evidence>
<dbReference type="PANTHER" id="PTHR43615">
    <property type="entry name" value="PHOSPHOENOLPYRUVATE SYNTHASE-RELATED"/>
    <property type="match status" value="1"/>
</dbReference>